<dbReference type="Proteomes" id="UP001296993">
    <property type="component" value="Unassembled WGS sequence"/>
</dbReference>
<keyword evidence="3 6" id="KW-0378">Hydrolase</keyword>
<dbReference type="Pfam" id="PF00877">
    <property type="entry name" value="NLPC_P60"/>
    <property type="match status" value="1"/>
</dbReference>
<comment type="caution">
    <text evidence="6">The sequence shown here is derived from an EMBL/GenBank/DDBJ whole genome shotgun (WGS) entry which is preliminary data.</text>
</comment>
<dbReference type="InterPro" id="IPR051202">
    <property type="entry name" value="Peptidase_C40"/>
</dbReference>
<dbReference type="SUPFAM" id="SSF54001">
    <property type="entry name" value="Cysteine proteinases"/>
    <property type="match status" value="1"/>
</dbReference>
<evidence type="ECO:0000313" key="7">
    <source>
        <dbReference type="Proteomes" id="UP001296993"/>
    </source>
</evidence>
<evidence type="ECO:0000256" key="1">
    <source>
        <dbReference type="ARBA" id="ARBA00007074"/>
    </source>
</evidence>
<dbReference type="PANTHER" id="PTHR47053:SF1">
    <property type="entry name" value="MUREIN DD-ENDOPEPTIDASE MEPH-RELATED"/>
    <property type="match status" value="1"/>
</dbReference>
<evidence type="ECO:0000256" key="4">
    <source>
        <dbReference type="ARBA" id="ARBA00022807"/>
    </source>
</evidence>
<evidence type="ECO:0000259" key="5">
    <source>
        <dbReference type="PROSITE" id="PS51935"/>
    </source>
</evidence>
<dbReference type="RefSeq" id="WP_209998289.1">
    <property type="nucleotide sequence ID" value="NZ_BAAAJY010000010.1"/>
</dbReference>
<dbReference type="GO" id="GO:0016787">
    <property type="term" value="F:hydrolase activity"/>
    <property type="evidence" value="ECO:0007669"/>
    <property type="project" value="UniProtKB-KW"/>
</dbReference>
<accession>A0ABS4XES3</accession>
<dbReference type="PROSITE" id="PS51935">
    <property type="entry name" value="NLPC_P60"/>
    <property type="match status" value="1"/>
</dbReference>
<feature type="domain" description="NlpC/P60" evidence="5">
    <location>
        <begin position="114"/>
        <end position="235"/>
    </location>
</feature>
<keyword evidence="7" id="KW-1185">Reference proteome</keyword>
<dbReference type="InterPro" id="IPR000064">
    <property type="entry name" value="NLP_P60_dom"/>
</dbReference>
<dbReference type="PANTHER" id="PTHR47053">
    <property type="entry name" value="MUREIN DD-ENDOPEPTIDASE MEPH-RELATED"/>
    <property type="match status" value="1"/>
</dbReference>
<dbReference type="Gene3D" id="3.90.1720.10">
    <property type="entry name" value="endopeptidase domain like (from Nostoc punctiforme)"/>
    <property type="match status" value="1"/>
</dbReference>
<organism evidence="6 7">
    <name type="scientific">Paeniglutamicibacter kerguelensis</name>
    <dbReference type="NCBI Taxonomy" id="254788"/>
    <lineage>
        <taxon>Bacteria</taxon>
        <taxon>Bacillati</taxon>
        <taxon>Actinomycetota</taxon>
        <taxon>Actinomycetes</taxon>
        <taxon>Micrococcales</taxon>
        <taxon>Micrococcaceae</taxon>
        <taxon>Paeniglutamicibacter</taxon>
    </lineage>
</organism>
<evidence type="ECO:0000313" key="6">
    <source>
        <dbReference type="EMBL" id="MBP2386851.1"/>
    </source>
</evidence>
<evidence type="ECO:0000256" key="2">
    <source>
        <dbReference type="ARBA" id="ARBA00022670"/>
    </source>
</evidence>
<name>A0ABS4XES3_9MICC</name>
<gene>
    <name evidence="6" type="ORF">JOF47_002362</name>
</gene>
<protein>
    <submittedName>
        <fullName evidence="6">Cell wall-associated NlpC family hydrolase</fullName>
    </submittedName>
</protein>
<comment type="similarity">
    <text evidence="1">Belongs to the peptidase C40 family.</text>
</comment>
<keyword evidence="4" id="KW-0788">Thiol protease</keyword>
<sequence length="276" mass="28340">MGFSEMASRIGSIQGTLASVSGAVASEPAVPRTVQAMNAAGSLGLAQSGSGTILSGGTASADFTQLLEEALDPARTAVTETKRVAGDATGSPRLDVGKSAVNEVDDAAKAGDGKTDGADVVRESRKYLGVPYVWGGNNPDIGLDCSSFVQHTFRDLGIQLPRVARDQAKEGTEVPSLAQAKPGDLIVTRGGGHIGIYLGDNKMIHAPRPGETVSIRKLFETDAQIMTIRRIVPSESTNQAATKTVADSSVRNSAAQAAGFTASAQRAAFASAVRGA</sequence>
<keyword evidence="2" id="KW-0645">Protease</keyword>
<evidence type="ECO:0000256" key="3">
    <source>
        <dbReference type="ARBA" id="ARBA00022801"/>
    </source>
</evidence>
<dbReference type="InterPro" id="IPR038765">
    <property type="entry name" value="Papain-like_cys_pep_sf"/>
</dbReference>
<reference evidence="6 7" key="1">
    <citation type="submission" date="2021-03" db="EMBL/GenBank/DDBJ databases">
        <title>Sequencing the genomes of 1000 actinobacteria strains.</title>
        <authorList>
            <person name="Klenk H.-P."/>
        </authorList>
    </citation>
    <scope>NUCLEOTIDE SEQUENCE [LARGE SCALE GENOMIC DNA]</scope>
    <source>
        <strain evidence="6 7">DSM 15797</strain>
    </source>
</reference>
<proteinExistence type="inferred from homology"/>
<dbReference type="EMBL" id="JAGIOF010000001">
    <property type="protein sequence ID" value="MBP2386851.1"/>
    <property type="molecule type" value="Genomic_DNA"/>
</dbReference>